<name>A0A291GIS6_9MICO</name>
<dbReference type="InterPro" id="IPR022761">
    <property type="entry name" value="Fumarate_lyase_N"/>
</dbReference>
<organism evidence="7 8">
    <name type="scientific">Brachybacterium vulturis</name>
    <dbReference type="NCBI Taxonomy" id="2017484"/>
    <lineage>
        <taxon>Bacteria</taxon>
        <taxon>Bacillati</taxon>
        <taxon>Actinomycetota</taxon>
        <taxon>Actinomycetes</taxon>
        <taxon>Micrococcales</taxon>
        <taxon>Dermabacteraceae</taxon>
        <taxon>Brachybacterium</taxon>
    </lineage>
</organism>
<evidence type="ECO:0000313" key="8">
    <source>
        <dbReference type="Proteomes" id="UP000218165"/>
    </source>
</evidence>
<dbReference type="Pfam" id="PF00206">
    <property type="entry name" value="Lyase_1"/>
    <property type="match status" value="1"/>
</dbReference>
<dbReference type="Gene3D" id="1.10.275.10">
    <property type="entry name" value="Fumarase/aspartase (N-terminal domain)"/>
    <property type="match status" value="1"/>
</dbReference>
<dbReference type="Pfam" id="PF00294">
    <property type="entry name" value="PfkB"/>
    <property type="match status" value="1"/>
</dbReference>
<feature type="compositionally biased region" description="Basic and acidic residues" evidence="4">
    <location>
        <begin position="18"/>
        <end position="29"/>
    </location>
</feature>
<dbReference type="PRINTS" id="PR00145">
    <property type="entry name" value="ARGSUCLYASE"/>
</dbReference>
<dbReference type="SUPFAM" id="SSF53613">
    <property type="entry name" value="Ribokinase-like"/>
    <property type="match status" value="1"/>
</dbReference>
<keyword evidence="1" id="KW-0808">Transferase</keyword>
<evidence type="ECO:0000256" key="1">
    <source>
        <dbReference type="ARBA" id="ARBA00022679"/>
    </source>
</evidence>
<dbReference type="PANTHER" id="PTHR43814">
    <property type="entry name" value="ARGININOSUCCINATE LYASE"/>
    <property type="match status" value="1"/>
</dbReference>
<dbReference type="InterPro" id="IPR011611">
    <property type="entry name" value="PfkB_dom"/>
</dbReference>
<dbReference type="PANTHER" id="PTHR43814:SF1">
    <property type="entry name" value="ARGININOSUCCINATE LYASE"/>
    <property type="match status" value="1"/>
</dbReference>
<reference evidence="8" key="1">
    <citation type="submission" date="2017-09" db="EMBL/GenBank/DDBJ databases">
        <title>Brachybacterium sp. VM2412.</title>
        <authorList>
            <person name="Tak E.J."/>
            <person name="Bae J.-W."/>
        </authorList>
    </citation>
    <scope>NUCLEOTIDE SEQUENCE [LARGE SCALE GENOMIC DNA]</scope>
    <source>
        <strain evidence="8">VM2412</strain>
    </source>
</reference>
<dbReference type="InterPro" id="IPR008948">
    <property type="entry name" value="L-Aspartase-like"/>
</dbReference>
<dbReference type="GO" id="GO:0004056">
    <property type="term" value="F:argininosuccinate lyase activity"/>
    <property type="evidence" value="ECO:0007669"/>
    <property type="project" value="InterPro"/>
</dbReference>
<dbReference type="EMBL" id="CP023563">
    <property type="protein sequence ID" value="ATG50085.1"/>
    <property type="molecule type" value="Genomic_DNA"/>
</dbReference>
<dbReference type="PROSITE" id="PS00163">
    <property type="entry name" value="FUMARATE_LYASES"/>
    <property type="match status" value="1"/>
</dbReference>
<dbReference type="GO" id="GO:0016301">
    <property type="term" value="F:kinase activity"/>
    <property type="evidence" value="ECO:0007669"/>
    <property type="project" value="UniProtKB-KW"/>
</dbReference>
<dbReference type="GO" id="GO:0042450">
    <property type="term" value="P:L-arginine biosynthetic process via ornithine"/>
    <property type="evidence" value="ECO:0007669"/>
    <property type="project" value="InterPro"/>
</dbReference>
<dbReference type="Gene3D" id="3.40.1190.20">
    <property type="match status" value="1"/>
</dbReference>
<feature type="domain" description="Fumarate lyase N-terminal" evidence="5">
    <location>
        <begin position="139"/>
        <end position="336"/>
    </location>
</feature>
<dbReference type="PROSITE" id="PS00584">
    <property type="entry name" value="PFKB_KINASES_2"/>
    <property type="match status" value="1"/>
</dbReference>
<evidence type="ECO:0000256" key="4">
    <source>
        <dbReference type="SAM" id="MobiDB-lite"/>
    </source>
</evidence>
<evidence type="ECO:0000256" key="2">
    <source>
        <dbReference type="ARBA" id="ARBA00022777"/>
    </source>
</evidence>
<dbReference type="InterPro" id="IPR024083">
    <property type="entry name" value="Fumarase/histidase_N"/>
</dbReference>
<dbReference type="KEGG" id="brz:CFK38_00035"/>
<dbReference type="AlphaFoldDB" id="A0A291GIS6"/>
<gene>
    <name evidence="7" type="ORF">CFK38_00035</name>
</gene>
<keyword evidence="3" id="KW-0456">Lyase</keyword>
<dbReference type="InterPro" id="IPR009049">
    <property type="entry name" value="Argininosuccinate_lyase"/>
</dbReference>
<dbReference type="InterPro" id="IPR029056">
    <property type="entry name" value="Ribokinase-like"/>
</dbReference>
<keyword evidence="8" id="KW-1185">Reference proteome</keyword>
<sequence>MQERTTDDRNPSAAGNEKSTRPDERSRRLPLREREDLSIYWDNHLRVAFEQSAPHDLPAMVEASLAHVIMLRETGALAEQRADALLAGLLTLWRRWGDAGPGEGWAPRVSSHPFDGSVEDPYYYLEQQLAAACGISTAELDVQLARSRNDLDAGVFRMILRRGILDLAELLLQTVRDLTGTASRNAEAVLIGHTHRRPAQPTTIAHVLSGLAEAMLSQADELLSVYDEMNVSPLGSAAFTGTDIEIDANRVAALLGFDRSFTASYEAVAGAEHFMRLAALHGRIGATGARWARVLQEWMNLGWVRMPSEFTQGSSIMPQKKNPVVLEHLVSMSGAASGEMTSIFTTIAAGWYEDSNNATTDVQKHLWTSTDRMLRVVRLLDGLSLEIAPEQLPTDEEIVRSGATTTAVAEALATRAVPWRGAHDVVGTLFRQGDPTTWTAQQVDAALADAGIEDSGPLRELVLSSGRDPRRILDREQPGSPGRGPIAIALREADDRAADLAGSFAQRRQGLEDARENLLRTATDLAGPTAVAHALSVIGNANLDIIVHRARSFPPAGTEQIVPTIEVRLGGSAAIAAQRAAQLGLPTRLVAKVGDDPTGQMVRDLAGADGLDLDLITDDAHDSGLTVVAEDQDHERSFLSSLGAMGRLVPEDVPAEALEARFVLFSGYFLLPGLQGAATGRLLSEARSHGAVTAVDTGHPDGGWSEQKRRELMEHVLPHTDLFLPNESELIGLAGIDDVERAAQHLAARSGVTVVAKLAADGALLCTDGHIIRADAPQVEAVDTTGAGDSFNAAFLAALHRGQSNEAALAVAVTTASELIATAPGARAELLRGVTP</sequence>
<feature type="region of interest" description="Disordered" evidence="4">
    <location>
        <begin position="1"/>
        <end position="29"/>
    </location>
</feature>
<proteinExistence type="predicted"/>
<dbReference type="OrthoDB" id="4899737at2"/>
<evidence type="ECO:0000259" key="5">
    <source>
        <dbReference type="Pfam" id="PF00206"/>
    </source>
</evidence>
<dbReference type="Proteomes" id="UP000218165">
    <property type="component" value="Chromosome"/>
</dbReference>
<dbReference type="Gene3D" id="1.10.40.30">
    <property type="entry name" value="Fumarase/aspartase (C-terminal domain)"/>
    <property type="match status" value="1"/>
</dbReference>
<keyword evidence="2" id="KW-0418">Kinase</keyword>
<feature type="compositionally biased region" description="Basic and acidic residues" evidence="4">
    <location>
        <begin position="1"/>
        <end position="10"/>
    </location>
</feature>
<evidence type="ECO:0008006" key="9">
    <source>
        <dbReference type="Google" id="ProtNLM"/>
    </source>
</evidence>
<evidence type="ECO:0000313" key="7">
    <source>
        <dbReference type="EMBL" id="ATG50085.1"/>
    </source>
</evidence>
<dbReference type="InterPro" id="IPR002173">
    <property type="entry name" value="Carboh/pur_kinase_PfkB_CS"/>
</dbReference>
<protein>
    <recommendedName>
        <fullName evidence="9">Argininosuccinate lyase</fullName>
    </recommendedName>
</protein>
<feature type="domain" description="Carbohydrate kinase PfkB" evidence="6">
    <location>
        <begin position="535"/>
        <end position="820"/>
    </location>
</feature>
<accession>A0A291GIS6</accession>
<evidence type="ECO:0000256" key="3">
    <source>
        <dbReference type="ARBA" id="ARBA00023239"/>
    </source>
</evidence>
<dbReference type="GO" id="GO:0005829">
    <property type="term" value="C:cytosol"/>
    <property type="evidence" value="ECO:0007669"/>
    <property type="project" value="TreeGrafter"/>
</dbReference>
<dbReference type="SUPFAM" id="SSF48557">
    <property type="entry name" value="L-aspartase-like"/>
    <property type="match status" value="1"/>
</dbReference>
<dbReference type="Gene3D" id="1.20.200.10">
    <property type="entry name" value="Fumarase/aspartase (Central domain)"/>
    <property type="match status" value="1"/>
</dbReference>
<dbReference type="InterPro" id="IPR020557">
    <property type="entry name" value="Fumarate_lyase_CS"/>
</dbReference>
<dbReference type="RefSeq" id="WP_096801225.1">
    <property type="nucleotide sequence ID" value="NZ_CP023563.1"/>
</dbReference>
<evidence type="ECO:0000259" key="6">
    <source>
        <dbReference type="Pfam" id="PF00294"/>
    </source>
</evidence>